<dbReference type="EMBL" id="JBHUCZ010000002">
    <property type="protein sequence ID" value="MFD1566893.1"/>
    <property type="molecule type" value="Genomic_DNA"/>
</dbReference>
<dbReference type="RefSeq" id="WP_267646661.1">
    <property type="nucleotide sequence ID" value="NZ_JANHGR010000001.1"/>
</dbReference>
<evidence type="ECO:0000256" key="3">
    <source>
        <dbReference type="ARBA" id="ARBA00022630"/>
    </source>
</evidence>
<accession>A0ABD6BRU5</accession>
<evidence type="ECO:0000313" key="7">
    <source>
        <dbReference type="EMBL" id="MFD1566893.1"/>
    </source>
</evidence>
<dbReference type="SUPFAM" id="SSF51905">
    <property type="entry name" value="FAD/NAD(P)-binding domain"/>
    <property type="match status" value="2"/>
</dbReference>
<comment type="similarity">
    <text evidence="2">Belongs to the NADH dehydrogenase family.</text>
</comment>
<keyword evidence="8" id="KW-1185">Reference proteome</keyword>
<comment type="cofactor">
    <cofactor evidence="1">
        <name>FAD</name>
        <dbReference type="ChEBI" id="CHEBI:57692"/>
    </cofactor>
</comment>
<comment type="caution">
    <text evidence="7">The sequence shown here is derived from an EMBL/GenBank/DDBJ whole genome shotgun (WGS) entry which is preliminary data.</text>
</comment>
<dbReference type="PRINTS" id="PR00368">
    <property type="entry name" value="FADPNR"/>
</dbReference>
<keyword evidence="5 7" id="KW-0560">Oxidoreductase</keyword>
<sequence length="397" mass="42819">MTHRIVVVGAGYAGAGTVDALKQEVPKADLEEEVELVWINEHDYHLVLHESHRVIRNPDVASKITIPCESLLPDWGEFRQGRVVGLDEADQSVELDDGSAVDYDYLLLGIGSATAFYGIDGLREHSLTLKSLADAREIHQSIKEAAADASIADPAQVIVGGAGLSGIQSAGEIAAYRDEHDADIDVHLVEGLDEVFPGNDSEVQQALRTRIEDAEINIECGEFISKVDEDTVYLGGGEDEEPAEMPYDVLVWTGGITGQEELENTDLDKDERSRRVFAAQDFRTSDDRVFAIGDTALIDQGDDNVAPPTAVAAWTAAEVAGENLVNAVQGKPLSEWTYEDKGTLISVGDEAVAHDIDALPFGTFGGTGAKFLKKAAAVRWIASISSFGRGMHAWNDM</sequence>
<dbReference type="InterPro" id="IPR023753">
    <property type="entry name" value="FAD/NAD-binding_dom"/>
</dbReference>
<evidence type="ECO:0000256" key="1">
    <source>
        <dbReference type="ARBA" id="ARBA00001974"/>
    </source>
</evidence>
<evidence type="ECO:0000313" key="8">
    <source>
        <dbReference type="Proteomes" id="UP001597139"/>
    </source>
</evidence>
<dbReference type="Proteomes" id="UP001597139">
    <property type="component" value="Unassembled WGS sequence"/>
</dbReference>
<dbReference type="GO" id="GO:0016491">
    <property type="term" value="F:oxidoreductase activity"/>
    <property type="evidence" value="ECO:0007669"/>
    <property type="project" value="UniProtKB-KW"/>
</dbReference>
<evidence type="ECO:0000256" key="4">
    <source>
        <dbReference type="ARBA" id="ARBA00022827"/>
    </source>
</evidence>
<feature type="domain" description="FAD/NAD(P)-binding" evidence="6">
    <location>
        <begin position="4"/>
        <end position="315"/>
    </location>
</feature>
<keyword evidence="4" id="KW-0274">FAD</keyword>
<dbReference type="PANTHER" id="PTHR42913">
    <property type="entry name" value="APOPTOSIS-INDUCING FACTOR 1"/>
    <property type="match status" value="1"/>
</dbReference>
<dbReference type="PANTHER" id="PTHR42913:SF3">
    <property type="entry name" value="64 KDA MITOCHONDRIAL NADH DEHYDROGENASE (EUROFUNG)"/>
    <property type="match status" value="1"/>
</dbReference>
<gene>
    <name evidence="7" type="ORF">ACFSAU_05255</name>
</gene>
<keyword evidence="3" id="KW-0285">Flavoprotein</keyword>
<dbReference type="Gene3D" id="3.50.50.100">
    <property type="match status" value="1"/>
</dbReference>
<dbReference type="InterPro" id="IPR036188">
    <property type="entry name" value="FAD/NAD-bd_sf"/>
</dbReference>
<dbReference type="AlphaFoldDB" id="A0ABD6BRU5"/>
<dbReference type="InterPro" id="IPR051169">
    <property type="entry name" value="NADH-Q_oxidoreductase"/>
</dbReference>
<protein>
    <submittedName>
        <fullName evidence="7">NAD(P)/FAD-dependent oxidoreductase</fullName>
        <ecNumber evidence="7">1.6.5.-</ecNumber>
    </submittedName>
</protein>
<evidence type="ECO:0000256" key="2">
    <source>
        <dbReference type="ARBA" id="ARBA00005272"/>
    </source>
</evidence>
<reference evidence="7 8" key="1">
    <citation type="journal article" date="2019" name="Int. J. Syst. Evol. Microbiol.">
        <title>The Global Catalogue of Microorganisms (GCM) 10K type strain sequencing project: providing services to taxonomists for standard genome sequencing and annotation.</title>
        <authorList>
            <consortium name="The Broad Institute Genomics Platform"/>
            <consortium name="The Broad Institute Genome Sequencing Center for Infectious Disease"/>
            <person name="Wu L."/>
            <person name="Ma J."/>
        </authorList>
    </citation>
    <scope>NUCLEOTIDE SEQUENCE [LARGE SCALE GENOMIC DNA]</scope>
    <source>
        <strain evidence="7 8">CGMCC 1.12859</strain>
    </source>
</reference>
<dbReference type="EC" id="1.6.5.-" evidence="7"/>
<evidence type="ECO:0000259" key="6">
    <source>
        <dbReference type="Pfam" id="PF07992"/>
    </source>
</evidence>
<name>A0ABD6BRU5_9EURY</name>
<organism evidence="7 8">
    <name type="scientific">Halolamina litorea</name>
    <dbReference type="NCBI Taxonomy" id="1515593"/>
    <lineage>
        <taxon>Archaea</taxon>
        <taxon>Methanobacteriati</taxon>
        <taxon>Methanobacteriota</taxon>
        <taxon>Stenosarchaea group</taxon>
        <taxon>Halobacteria</taxon>
        <taxon>Halobacteriales</taxon>
        <taxon>Haloferacaceae</taxon>
    </lineage>
</organism>
<proteinExistence type="inferred from homology"/>
<evidence type="ECO:0000256" key="5">
    <source>
        <dbReference type="ARBA" id="ARBA00023002"/>
    </source>
</evidence>
<dbReference type="Pfam" id="PF07992">
    <property type="entry name" value="Pyr_redox_2"/>
    <property type="match status" value="1"/>
</dbReference>